<evidence type="ECO:0000256" key="3">
    <source>
        <dbReference type="ARBA" id="ARBA00022692"/>
    </source>
</evidence>
<comment type="caution">
    <text evidence="8">The sequence shown here is derived from an EMBL/GenBank/DDBJ whole genome shotgun (WGS) entry which is preliminary data.</text>
</comment>
<evidence type="ECO:0000256" key="2">
    <source>
        <dbReference type="ARBA" id="ARBA00022448"/>
    </source>
</evidence>
<evidence type="ECO:0000256" key="6">
    <source>
        <dbReference type="SAM" id="Phobius"/>
    </source>
</evidence>
<accession>A0ABW6AL08</accession>
<organism evidence="8 9">
    <name type="scientific">Spirosoma flavum</name>
    <dbReference type="NCBI Taxonomy" id="2048557"/>
    <lineage>
        <taxon>Bacteria</taxon>
        <taxon>Pseudomonadati</taxon>
        <taxon>Bacteroidota</taxon>
        <taxon>Cytophagia</taxon>
        <taxon>Cytophagales</taxon>
        <taxon>Cytophagaceae</taxon>
        <taxon>Spirosoma</taxon>
    </lineage>
</organism>
<evidence type="ECO:0000313" key="8">
    <source>
        <dbReference type="EMBL" id="MFD2936181.1"/>
    </source>
</evidence>
<gene>
    <name evidence="8" type="ORF">ACFS25_20530</name>
</gene>
<evidence type="ECO:0000256" key="1">
    <source>
        <dbReference type="ARBA" id="ARBA00004141"/>
    </source>
</evidence>
<dbReference type="Pfam" id="PF03600">
    <property type="entry name" value="CitMHS"/>
    <property type="match status" value="1"/>
</dbReference>
<dbReference type="InterPro" id="IPR004680">
    <property type="entry name" value="Cit_transptr-like_dom"/>
</dbReference>
<feature type="transmembrane region" description="Helical" evidence="6">
    <location>
        <begin position="178"/>
        <end position="197"/>
    </location>
</feature>
<keyword evidence="3 6" id="KW-0812">Transmembrane</keyword>
<feature type="transmembrane region" description="Helical" evidence="6">
    <location>
        <begin position="12"/>
        <end position="41"/>
    </location>
</feature>
<protein>
    <submittedName>
        <fullName evidence="8">CitMHS family transporter</fullName>
    </submittedName>
</protein>
<dbReference type="NCBIfam" id="TIGR00784">
    <property type="entry name" value="citMHS"/>
    <property type="match status" value="1"/>
</dbReference>
<feature type="transmembrane region" description="Helical" evidence="6">
    <location>
        <begin position="100"/>
        <end position="126"/>
    </location>
</feature>
<reference evidence="9" key="1">
    <citation type="journal article" date="2019" name="Int. J. Syst. Evol. Microbiol.">
        <title>The Global Catalogue of Microorganisms (GCM) 10K type strain sequencing project: providing services to taxonomists for standard genome sequencing and annotation.</title>
        <authorList>
            <consortium name="The Broad Institute Genomics Platform"/>
            <consortium name="The Broad Institute Genome Sequencing Center for Infectious Disease"/>
            <person name="Wu L."/>
            <person name="Ma J."/>
        </authorList>
    </citation>
    <scope>NUCLEOTIDE SEQUENCE [LARGE SCALE GENOMIC DNA]</scope>
    <source>
        <strain evidence="9">KCTC 52490</strain>
    </source>
</reference>
<keyword evidence="4 6" id="KW-1133">Transmembrane helix</keyword>
<sequence length="431" mass="46755">MLSLLGFTTIAVFLVLIITKRLSVLTALVLVPVIMGFLAGFGPKELGEMILVGIKQVAPTGILLMFAVLYFGTMLDVGLFDPIIAAIIRFVKGDPLKVILGTAVLTMIVHLDGDGTATFMIVMSAFLPIYKQLRIKPLMLSGIVALSVGPVHLVPWSGTSARAISTLKTDAAQLFNPNIPAIIAGICWVLFVAYWFGLKERKRLGIIELRYIHHENLTYEQRQFRRPNLFWFNAILTVGLITTLMKGWVPAPALFISAAVVALLINYPRLPDQQKVFRSHGNNIFMVSSMIFAAGVFSGILTGSKMIDAMATSVVSLIPQQHAAWLPTLTALTSMPASLLFTPDAYYFGVVPILSQTATQFGVDPLEIGRAALLGQMTVGFPVSPLTASTFLLVGLAEVDLGDHQKFILKWAFGTTVVMTLAALLTGSIHL</sequence>
<feature type="transmembrane region" description="Helical" evidence="6">
    <location>
        <begin position="251"/>
        <end position="270"/>
    </location>
</feature>
<feature type="domain" description="Citrate transporter-like" evidence="7">
    <location>
        <begin position="14"/>
        <end position="375"/>
    </location>
</feature>
<feature type="transmembrane region" description="Helical" evidence="6">
    <location>
        <begin position="138"/>
        <end position="158"/>
    </location>
</feature>
<evidence type="ECO:0000259" key="7">
    <source>
        <dbReference type="Pfam" id="PF03600"/>
    </source>
</evidence>
<proteinExistence type="predicted"/>
<evidence type="ECO:0000313" key="9">
    <source>
        <dbReference type="Proteomes" id="UP001597512"/>
    </source>
</evidence>
<feature type="transmembrane region" description="Helical" evidence="6">
    <location>
        <begin position="229"/>
        <end position="245"/>
    </location>
</feature>
<keyword evidence="2" id="KW-0813">Transport</keyword>
<dbReference type="Proteomes" id="UP001597512">
    <property type="component" value="Unassembled WGS sequence"/>
</dbReference>
<feature type="transmembrane region" description="Helical" evidence="6">
    <location>
        <begin position="282"/>
        <end position="301"/>
    </location>
</feature>
<feature type="transmembrane region" description="Helical" evidence="6">
    <location>
        <begin position="373"/>
        <end position="396"/>
    </location>
</feature>
<name>A0ABW6AL08_9BACT</name>
<dbReference type="RefSeq" id="WP_381504753.1">
    <property type="nucleotide sequence ID" value="NZ_JBHUOM010000023.1"/>
</dbReference>
<keyword evidence="5 6" id="KW-0472">Membrane</keyword>
<dbReference type="EMBL" id="JBHUOM010000023">
    <property type="protein sequence ID" value="MFD2936181.1"/>
    <property type="molecule type" value="Genomic_DNA"/>
</dbReference>
<dbReference type="InterPro" id="IPR014738">
    <property type="entry name" value="Citrate_transporter"/>
</dbReference>
<keyword evidence="9" id="KW-1185">Reference proteome</keyword>
<feature type="transmembrane region" description="Helical" evidence="6">
    <location>
        <begin position="408"/>
        <end position="429"/>
    </location>
</feature>
<comment type="subcellular location">
    <subcellularLocation>
        <location evidence="1">Membrane</location>
        <topology evidence="1">Multi-pass membrane protein</topology>
    </subcellularLocation>
</comment>
<evidence type="ECO:0000256" key="4">
    <source>
        <dbReference type="ARBA" id="ARBA00022989"/>
    </source>
</evidence>
<evidence type="ECO:0000256" key="5">
    <source>
        <dbReference type="ARBA" id="ARBA00023136"/>
    </source>
</evidence>